<accession>A0ACB8TQU5</accession>
<protein>
    <submittedName>
        <fullName evidence="1">Uncharacterized protein</fullName>
    </submittedName>
</protein>
<sequence>MVEFKYGGDPFYDLQEAKDKKTIQKTDDDSSRTLGQLAMYARDSFAHQHRTHLFQLFIFGNEARFIRWDRGGALVSASFDFVEDSKFLVLFFWNYSYLTPVQRGWDMTVSPPMNDERESFSNAITEWIDSHGGTDQVAQQFPGVESTLDPAYPVYKLTVTPQNLGCQQELIIQRPFVMSHDVLGRSTRGYLALSLTENRVVFYKDGWRVDSRDIMSEGSAYRILADCAIENTPTVLCAGDVVVDGVAHKTVSYRWARMVGADWYIACSILRPLLLHRIVQPVAFPVQSLGNSKRFVRVLRDCLKAILQAFNAGILHRDISIGNVMAMFDDNGKFIKGILNDWDHFGYVDVEKPPRSVRRSGTWPFMSIELLEDPCKHHEIWDDLQSIFWVLLYGSCRFFRTRGTD</sequence>
<reference evidence="1" key="1">
    <citation type="journal article" date="2021" name="Environ. Microbiol.">
        <title>Gene family expansions and transcriptome signatures uncover fungal adaptations to wood decay.</title>
        <authorList>
            <person name="Hage H."/>
            <person name="Miyauchi S."/>
            <person name="Viragh M."/>
            <person name="Drula E."/>
            <person name="Min B."/>
            <person name="Chaduli D."/>
            <person name="Navarro D."/>
            <person name="Favel A."/>
            <person name="Norest M."/>
            <person name="Lesage-Meessen L."/>
            <person name="Balint B."/>
            <person name="Merenyi Z."/>
            <person name="de Eugenio L."/>
            <person name="Morin E."/>
            <person name="Martinez A.T."/>
            <person name="Baldrian P."/>
            <person name="Stursova M."/>
            <person name="Martinez M.J."/>
            <person name="Novotny C."/>
            <person name="Magnuson J.K."/>
            <person name="Spatafora J.W."/>
            <person name="Maurice S."/>
            <person name="Pangilinan J."/>
            <person name="Andreopoulos W."/>
            <person name="LaButti K."/>
            <person name="Hundley H."/>
            <person name="Na H."/>
            <person name="Kuo A."/>
            <person name="Barry K."/>
            <person name="Lipzen A."/>
            <person name="Henrissat B."/>
            <person name="Riley R."/>
            <person name="Ahrendt S."/>
            <person name="Nagy L.G."/>
            <person name="Grigoriev I.V."/>
            <person name="Martin F."/>
            <person name="Rosso M.N."/>
        </authorList>
    </citation>
    <scope>NUCLEOTIDE SEQUENCE</scope>
    <source>
        <strain evidence="1">CBS 384.51</strain>
    </source>
</reference>
<evidence type="ECO:0000313" key="2">
    <source>
        <dbReference type="Proteomes" id="UP001055072"/>
    </source>
</evidence>
<gene>
    <name evidence="1" type="ORF">BDY19DRAFT_898566</name>
</gene>
<keyword evidence="2" id="KW-1185">Reference proteome</keyword>
<comment type="caution">
    <text evidence="1">The sequence shown here is derived from an EMBL/GenBank/DDBJ whole genome shotgun (WGS) entry which is preliminary data.</text>
</comment>
<name>A0ACB8TQU5_9APHY</name>
<feature type="non-terminal residue" evidence="1">
    <location>
        <position position="405"/>
    </location>
</feature>
<dbReference type="Proteomes" id="UP001055072">
    <property type="component" value="Unassembled WGS sequence"/>
</dbReference>
<organism evidence="1 2">
    <name type="scientific">Irpex rosettiformis</name>
    <dbReference type="NCBI Taxonomy" id="378272"/>
    <lineage>
        <taxon>Eukaryota</taxon>
        <taxon>Fungi</taxon>
        <taxon>Dikarya</taxon>
        <taxon>Basidiomycota</taxon>
        <taxon>Agaricomycotina</taxon>
        <taxon>Agaricomycetes</taxon>
        <taxon>Polyporales</taxon>
        <taxon>Irpicaceae</taxon>
        <taxon>Irpex</taxon>
    </lineage>
</organism>
<evidence type="ECO:0000313" key="1">
    <source>
        <dbReference type="EMBL" id="KAI0084408.1"/>
    </source>
</evidence>
<dbReference type="EMBL" id="MU274943">
    <property type="protein sequence ID" value="KAI0084408.1"/>
    <property type="molecule type" value="Genomic_DNA"/>
</dbReference>
<proteinExistence type="predicted"/>